<name>A0ACB8EZG9_9SAUR</name>
<protein>
    <submittedName>
        <fullName evidence="1">Uncharacterized protein</fullName>
    </submittedName>
</protein>
<organism evidence="1 2">
    <name type="scientific">Sphaerodactylus townsendi</name>
    <dbReference type="NCBI Taxonomy" id="933632"/>
    <lineage>
        <taxon>Eukaryota</taxon>
        <taxon>Metazoa</taxon>
        <taxon>Chordata</taxon>
        <taxon>Craniata</taxon>
        <taxon>Vertebrata</taxon>
        <taxon>Euteleostomi</taxon>
        <taxon>Lepidosauria</taxon>
        <taxon>Squamata</taxon>
        <taxon>Bifurcata</taxon>
        <taxon>Gekkota</taxon>
        <taxon>Sphaerodactylidae</taxon>
        <taxon>Sphaerodactylus</taxon>
    </lineage>
</organism>
<gene>
    <name evidence="1" type="ORF">K3G42_009278</name>
</gene>
<proteinExistence type="predicted"/>
<dbReference type="Proteomes" id="UP000827872">
    <property type="component" value="Linkage Group LG12"/>
</dbReference>
<evidence type="ECO:0000313" key="1">
    <source>
        <dbReference type="EMBL" id="KAH7997858.1"/>
    </source>
</evidence>
<sequence length="196" mass="21499">MQTSASGMKPARIATFSRIETFCASHKLACKLLSDAENQKLFGKSSRRHGHNYKVVVTVRGEIDPTSGMVVDLTDLKAYMKEVIMEPLDRKDLDQDIPYFANVVSTTENLAVFIWENLQRYLPTGALYKIKLYETEENSVTYKGGIPAPAAAAGKGTMPADGKKLCNDLQKPNHDCFFPANSHCLSGTLSLGGIHG</sequence>
<accession>A0ACB8EZG9</accession>
<evidence type="ECO:0000313" key="2">
    <source>
        <dbReference type="Proteomes" id="UP000827872"/>
    </source>
</evidence>
<dbReference type="EMBL" id="CM037625">
    <property type="protein sequence ID" value="KAH7997858.1"/>
    <property type="molecule type" value="Genomic_DNA"/>
</dbReference>
<comment type="caution">
    <text evidence="1">The sequence shown here is derived from an EMBL/GenBank/DDBJ whole genome shotgun (WGS) entry which is preliminary data.</text>
</comment>
<keyword evidence="2" id="KW-1185">Reference proteome</keyword>
<reference evidence="1" key="1">
    <citation type="submission" date="2021-08" db="EMBL/GenBank/DDBJ databases">
        <title>The first chromosome-level gecko genome reveals the dynamic sex chromosomes of Neotropical dwarf geckos (Sphaerodactylidae: Sphaerodactylus).</title>
        <authorList>
            <person name="Pinto B.J."/>
            <person name="Keating S.E."/>
            <person name="Gamble T."/>
        </authorList>
    </citation>
    <scope>NUCLEOTIDE SEQUENCE</scope>
    <source>
        <strain evidence="1">TG3544</strain>
    </source>
</reference>